<name>A0ABU4S911_9GAMM</name>
<proteinExistence type="predicted"/>
<dbReference type="EMBL" id="VCDN01000026">
    <property type="protein sequence ID" value="MDX7987297.1"/>
    <property type="molecule type" value="Genomic_DNA"/>
</dbReference>
<evidence type="ECO:0000313" key="2">
    <source>
        <dbReference type="Proteomes" id="UP001271890"/>
    </source>
</evidence>
<dbReference type="RefSeq" id="WP_319929730.1">
    <property type="nucleotide sequence ID" value="NZ_VCDN01000026.1"/>
</dbReference>
<evidence type="ECO:0000313" key="1">
    <source>
        <dbReference type="EMBL" id="MDX7987297.1"/>
    </source>
</evidence>
<accession>A0ABU4S911</accession>
<reference evidence="2" key="1">
    <citation type="journal article" date="2024" name="Toxins">
        <title>Genome Sequence Analysis of Native Xenorhabdus Strains Isolated from Entomopathogenic Nematodes in Argentina.</title>
        <authorList>
            <person name="Palma L."/>
            <person name="Frizzo L."/>
            <person name="Kaiser S."/>
            <person name="Berry C."/>
            <person name="Caballero P."/>
            <person name="Bode H.B."/>
            <person name="Del Valle E.E."/>
        </authorList>
    </citation>
    <scope>NUCLEOTIDE SEQUENCE [LARGE SCALE GENOMIC DNA]</scope>
    <source>
        <strain evidence="2">12</strain>
    </source>
</reference>
<sequence>MANIQFIAYDASIALGQLSLIAECSLGNFVINGQETNHKRLLCQTDGTGEASVSIVGPDVGGDGQLTLFLRENGRQVAVQPYHFNATAHYTLNFKVINDYAMADSGLGNKVEAILAGIGSGVNLTGRKLDLNVTGSASFAKDSKVQATSVTTGTMGNANFELYGMNKEGETATLTGFMEASKAAKATEPIHFQRYLDCETAPPVDGKYIRAVLIYSINNQPYLFRQRECDHLVTVHKLGSGGMMKEQTSTGQKWTNFYDLIFPFVLGDKQYIFGLAVNFVNKPNSKYKSYWIVAKIDEKGHKTIIDSGYWNSAYDVGFAYAIDGSQFIYLHSKDRDEYGKCPYVIRKILSNGRMGAIIEQNSWDNFYEATFFFSMEGQAYFYGQTRVNLAFFAYELDKDGKVGAQTESGSWADYYDSQFPYVIDGVYYYAGQRFDDKLWFVSDIYKGGLPQRQIIHSACWNNIYQYQVPFFVGGEQYYFRQDQTKNHWRITELLSGPNMGNDTDSSDNH</sequence>
<organism evidence="1 2">
    <name type="scientific">Xenorhabdus santafensis</name>
    <dbReference type="NCBI Taxonomy" id="2582833"/>
    <lineage>
        <taxon>Bacteria</taxon>
        <taxon>Pseudomonadati</taxon>
        <taxon>Pseudomonadota</taxon>
        <taxon>Gammaproteobacteria</taxon>
        <taxon>Enterobacterales</taxon>
        <taxon>Morganellaceae</taxon>
        <taxon>Xenorhabdus</taxon>
    </lineage>
</organism>
<gene>
    <name evidence="1" type="ORF">FE392_08125</name>
</gene>
<comment type="caution">
    <text evidence="1">The sequence shown here is derived from an EMBL/GenBank/DDBJ whole genome shotgun (WGS) entry which is preliminary data.</text>
</comment>
<protein>
    <submittedName>
        <fullName evidence="1">Uncharacterized protein</fullName>
    </submittedName>
</protein>
<keyword evidence="2" id="KW-1185">Reference proteome</keyword>
<dbReference type="Proteomes" id="UP001271890">
    <property type="component" value="Unassembled WGS sequence"/>
</dbReference>